<evidence type="ECO:0000313" key="3">
    <source>
        <dbReference type="EMBL" id="KYP33764.1"/>
    </source>
</evidence>
<accession>A0A151QU22</accession>
<feature type="domain" description="Retrotransposon gag" evidence="2">
    <location>
        <begin position="7"/>
        <end position="72"/>
    </location>
</feature>
<evidence type="ECO:0000313" key="4">
    <source>
        <dbReference type="Proteomes" id="UP000075243"/>
    </source>
</evidence>
<feature type="region of interest" description="Disordered" evidence="1">
    <location>
        <begin position="104"/>
        <end position="145"/>
    </location>
</feature>
<feature type="compositionally biased region" description="Pro residues" evidence="1">
    <location>
        <begin position="128"/>
        <end position="145"/>
    </location>
</feature>
<organism evidence="3 4">
    <name type="scientific">Cajanus cajan</name>
    <name type="common">Pigeon pea</name>
    <name type="synonym">Cajanus indicus</name>
    <dbReference type="NCBI Taxonomy" id="3821"/>
    <lineage>
        <taxon>Eukaryota</taxon>
        <taxon>Viridiplantae</taxon>
        <taxon>Streptophyta</taxon>
        <taxon>Embryophyta</taxon>
        <taxon>Tracheophyta</taxon>
        <taxon>Spermatophyta</taxon>
        <taxon>Magnoliopsida</taxon>
        <taxon>eudicotyledons</taxon>
        <taxon>Gunneridae</taxon>
        <taxon>Pentapetalae</taxon>
        <taxon>rosids</taxon>
        <taxon>fabids</taxon>
        <taxon>Fabales</taxon>
        <taxon>Fabaceae</taxon>
        <taxon>Papilionoideae</taxon>
        <taxon>50 kb inversion clade</taxon>
        <taxon>NPAAA clade</taxon>
        <taxon>indigoferoid/millettioid clade</taxon>
        <taxon>Phaseoleae</taxon>
        <taxon>Cajanus</taxon>
    </lineage>
</organism>
<dbReference type="Pfam" id="PF03732">
    <property type="entry name" value="Retrotrans_gag"/>
    <property type="match status" value="1"/>
</dbReference>
<dbReference type="InterPro" id="IPR005162">
    <property type="entry name" value="Retrotrans_gag_dom"/>
</dbReference>
<name>A0A151QU22_CAJCA</name>
<keyword evidence="4" id="KW-1185">Reference proteome</keyword>
<dbReference type="Proteomes" id="UP000075243">
    <property type="component" value="Unassembled WGS sequence"/>
</dbReference>
<feature type="region of interest" description="Disordered" evidence="1">
    <location>
        <begin position="194"/>
        <end position="216"/>
    </location>
</feature>
<sequence length="238" mass="26921">MYRNGQLHSWNQFLQALENRFAPTAFDDPRGKLFKLTQSSSVTEYLTEFESLANRIDGLQPFLLLSCFISGLTLELRRDVIAHQPTSISQAVGFARLHEEKLHDRSHPFRPPQSHRWPPTSVSCTFSQPPPLSIPKPTPPLLPTPPPKTRFKQLTEAEMAEKREKGLCFNYDQKFSRNHRCPARFFLLIADEEDSPPQTSEHGSGTNSDFRTVEDLLDPGSGSAQLSLNVLLVLVRPS</sequence>
<gene>
    <name evidence="3" type="ORF">KK1_045361</name>
</gene>
<protein>
    <recommendedName>
        <fullName evidence="2">Retrotransposon gag domain-containing protein</fullName>
    </recommendedName>
</protein>
<dbReference type="EMBL" id="KQ484781">
    <property type="protein sequence ID" value="KYP33764.1"/>
    <property type="molecule type" value="Genomic_DNA"/>
</dbReference>
<evidence type="ECO:0000256" key="1">
    <source>
        <dbReference type="SAM" id="MobiDB-lite"/>
    </source>
</evidence>
<reference evidence="3" key="1">
    <citation type="journal article" date="2012" name="Nat. Biotechnol.">
        <title>Draft genome sequence of pigeonpea (Cajanus cajan), an orphan legume crop of resource-poor farmers.</title>
        <authorList>
            <person name="Varshney R.K."/>
            <person name="Chen W."/>
            <person name="Li Y."/>
            <person name="Bharti A.K."/>
            <person name="Saxena R.K."/>
            <person name="Schlueter J.A."/>
            <person name="Donoghue M.T."/>
            <person name="Azam S."/>
            <person name="Fan G."/>
            <person name="Whaley A.M."/>
            <person name="Farmer A.D."/>
            <person name="Sheridan J."/>
            <person name="Iwata A."/>
            <person name="Tuteja R."/>
            <person name="Penmetsa R.V."/>
            <person name="Wu W."/>
            <person name="Upadhyaya H.D."/>
            <person name="Yang S.P."/>
            <person name="Shah T."/>
            <person name="Saxena K.B."/>
            <person name="Michael T."/>
            <person name="McCombie W.R."/>
            <person name="Yang B."/>
            <person name="Zhang G."/>
            <person name="Yang H."/>
            <person name="Wang J."/>
            <person name="Spillane C."/>
            <person name="Cook D.R."/>
            <person name="May G.D."/>
            <person name="Xu X."/>
            <person name="Jackson S.A."/>
        </authorList>
    </citation>
    <scope>NUCLEOTIDE SEQUENCE [LARGE SCALE GENOMIC DNA]</scope>
</reference>
<feature type="compositionally biased region" description="Polar residues" evidence="1">
    <location>
        <begin position="196"/>
        <end position="210"/>
    </location>
</feature>
<dbReference type="Gramene" id="C.cajan_43685.t">
    <property type="protein sequence ID" value="C.cajan_43685.t.cds1"/>
    <property type="gene ID" value="C.cajan_43685"/>
</dbReference>
<dbReference type="AlphaFoldDB" id="A0A151QU22"/>
<proteinExistence type="predicted"/>
<evidence type="ECO:0000259" key="2">
    <source>
        <dbReference type="Pfam" id="PF03732"/>
    </source>
</evidence>